<evidence type="ECO:0000256" key="1">
    <source>
        <dbReference type="ARBA" id="ARBA00022723"/>
    </source>
</evidence>
<dbReference type="PANTHER" id="PTHR24379">
    <property type="entry name" value="KRAB AND ZINC FINGER DOMAIN-CONTAINING"/>
    <property type="match status" value="1"/>
</dbReference>
<evidence type="ECO:0000313" key="7">
    <source>
        <dbReference type="Proteomes" id="UP000276776"/>
    </source>
</evidence>
<reference evidence="8" key="1">
    <citation type="submission" date="2017-02" db="UniProtKB">
        <authorList>
            <consortium name="WormBaseParasite"/>
        </authorList>
    </citation>
    <scope>IDENTIFICATION</scope>
</reference>
<reference evidence="6 7" key="2">
    <citation type="submission" date="2018-11" db="EMBL/GenBank/DDBJ databases">
        <authorList>
            <consortium name="Pathogen Informatics"/>
        </authorList>
    </citation>
    <scope>NUCLEOTIDE SEQUENCE [LARGE SCALE GENOMIC DNA]</scope>
</reference>
<proteinExistence type="predicted"/>
<dbReference type="PROSITE" id="PS00028">
    <property type="entry name" value="ZINC_FINGER_C2H2_1"/>
    <property type="match status" value="4"/>
</dbReference>
<sequence length="461" mass="53676">MPFTEFKFMSRMVKKQKEDERYRAKYEQIRCPFCEDVILKNDSLQSHILYNHHHVYVHACHFCFEGFISLELLKKHGCQDFSKYTVELETQNLKLQMKYAMHTMICAECNLQIPLRMTRSSAYKRHIRLQRLLVGFNEFFFHSYHNSEKLVSCITLFAVQPSGVEYVKIKSCSMKYEIPIKCEFCSHKFISALDIENHQLIKHSDRVHKLQCPLCPVFYVTDIFFRDHLLSHFEDMHSMVSLLERTTFCSPLFFDNTTFRMGPVLQNAIGCNITELSRVDELDDVNINLNDSKPSTLCYCTKSESNSNSFVEEKSLIKSLVEKFTVEGHLYVDKQDSILDTAVGAVIDDSLKFSFFSVFLCVRCKGLHVGKDDILKHLRNCLQKDVESLNAEKHFDLTDDEIVICIFVIRLSPLHCSPNNRISCPECTDTCCSIYSLRRHLALQHGTLVHYNTPGQFHLQF</sequence>
<dbReference type="AlphaFoldDB" id="A0A0N5DC68"/>
<feature type="domain" description="C2H2-type" evidence="5">
    <location>
        <begin position="31"/>
        <end position="53"/>
    </location>
</feature>
<dbReference type="EMBL" id="UYYF01005347">
    <property type="protein sequence ID" value="VDN08486.1"/>
    <property type="molecule type" value="Genomic_DNA"/>
</dbReference>
<dbReference type="STRING" id="103827.A0A0N5DC68"/>
<keyword evidence="3" id="KW-0863">Zinc-finger</keyword>
<dbReference type="GO" id="GO:0008270">
    <property type="term" value="F:zinc ion binding"/>
    <property type="evidence" value="ECO:0007669"/>
    <property type="project" value="UniProtKB-KW"/>
</dbReference>
<dbReference type="InterPro" id="IPR013087">
    <property type="entry name" value="Znf_C2H2_type"/>
</dbReference>
<evidence type="ECO:0000313" key="6">
    <source>
        <dbReference type="EMBL" id="VDN08486.1"/>
    </source>
</evidence>
<dbReference type="Proteomes" id="UP000276776">
    <property type="component" value="Unassembled WGS sequence"/>
</dbReference>
<dbReference type="Gene3D" id="3.30.160.60">
    <property type="entry name" value="Classic Zinc Finger"/>
    <property type="match status" value="1"/>
</dbReference>
<evidence type="ECO:0000256" key="4">
    <source>
        <dbReference type="ARBA" id="ARBA00022833"/>
    </source>
</evidence>
<name>A0A0N5DC68_THECL</name>
<dbReference type="OrthoDB" id="5873590at2759"/>
<keyword evidence="2" id="KW-0677">Repeat</keyword>
<feature type="domain" description="C2H2-type" evidence="5">
    <location>
        <begin position="424"/>
        <end position="445"/>
    </location>
</feature>
<organism evidence="8">
    <name type="scientific">Thelazia callipaeda</name>
    <name type="common">Oriental eyeworm</name>
    <name type="synonym">Parasitic nematode</name>
    <dbReference type="NCBI Taxonomy" id="103827"/>
    <lineage>
        <taxon>Eukaryota</taxon>
        <taxon>Metazoa</taxon>
        <taxon>Ecdysozoa</taxon>
        <taxon>Nematoda</taxon>
        <taxon>Chromadorea</taxon>
        <taxon>Rhabditida</taxon>
        <taxon>Spirurina</taxon>
        <taxon>Spiruromorpha</taxon>
        <taxon>Thelazioidea</taxon>
        <taxon>Thelaziidae</taxon>
        <taxon>Thelazia</taxon>
    </lineage>
</organism>
<keyword evidence="7" id="KW-1185">Reference proteome</keyword>
<keyword evidence="4" id="KW-0862">Zinc</keyword>
<evidence type="ECO:0000256" key="3">
    <source>
        <dbReference type="ARBA" id="ARBA00022771"/>
    </source>
</evidence>
<dbReference type="SMART" id="SM00355">
    <property type="entry name" value="ZnF_C2H2"/>
    <property type="match status" value="4"/>
</dbReference>
<keyword evidence="1" id="KW-0479">Metal-binding</keyword>
<evidence type="ECO:0000259" key="5">
    <source>
        <dbReference type="PROSITE" id="PS00028"/>
    </source>
</evidence>
<gene>
    <name evidence="6" type="ORF">TCLT_LOCUS10769</name>
</gene>
<protein>
    <submittedName>
        <fullName evidence="8">C2H2-type domain-containing protein</fullName>
    </submittedName>
</protein>
<evidence type="ECO:0000313" key="8">
    <source>
        <dbReference type="WBParaSite" id="TCLT_0001078701-mRNA-1"/>
    </source>
</evidence>
<feature type="domain" description="C2H2-type" evidence="5">
    <location>
        <begin position="182"/>
        <end position="203"/>
    </location>
</feature>
<feature type="domain" description="C2H2-type" evidence="5">
    <location>
        <begin position="212"/>
        <end position="232"/>
    </location>
</feature>
<dbReference type="PANTHER" id="PTHR24379:SF121">
    <property type="entry name" value="C2H2-TYPE DOMAIN-CONTAINING PROTEIN"/>
    <property type="match status" value="1"/>
</dbReference>
<accession>A0A0N5DC68</accession>
<evidence type="ECO:0000256" key="2">
    <source>
        <dbReference type="ARBA" id="ARBA00022737"/>
    </source>
</evidence>
<dbReference type="WBParaSite" id="TCLT_0001078701-mRNA-1">
    <property type="protein sequence ID" value="TCLT_0001078701-mRNA-1"/>
    <property type="gene ID" value="TCLT_0001078701"/>
</dbReference>